<dbReference type="InterPro" id="IPR036640">
    <property type="entry name" value="ABC1_TM_sf"/>
</dbReference>
<evidence type="ECO:0000256" key="5">
    <source>
        <dbReference type="ARBA" id="ARBA00022840"/>
    </source>
</evidence>
<dbReference type="PROSITE" id="PS50893">
    <property type="entry name" value="ABC_TRANSPORTER_2"/>
    <property type="match status" value="2"/>
</dbReference>
<dbReference type="InterPro" id="IPR027417">
    <property type="entry name" value="P-loop_NTPase"/>
</dbReference>
<sequence length="1241" mass="136440">MDKNSMGDKSTVANDKKKTEKNSLAATNGTPEDVVLAIKEDAVAFGIGFTLISILQFLVSFIHVTSFNYSAVVQISKLRRRVFKALLSQDISWFDCHNASSYPVKMMESLDKMQEGIGEKIGIFINLVMGFLISVTMAFFYGWKLTLVMLTCAPVLTVSQAMVCKVQSTLKEKEIEAYGKAGAVAKEVFSSIKTVMAFNGEKKEIERFQNELEASHKAGIKRGYLSGIGGGVMWFITYSCYAIAFWYGVSLILESRLSGNFEYTPSVLLITFYGVLVGAIQLGQSAPHLEAFAAARGAATSVFSILERTSAIDSLATNGKELSSIKGEVILKDVSFHYPSRPEVQVLKNVNLHIKCGEKVALVGASGSGKSTIIQLLQRFYDPSQGMILLDGTQVKELNVRWMRQQFGIVGQEPSLFATTIYENIKHGLDSATKEDIEKAAALADAHDFIMKLPDGYQTILGVKGSQISGGQKQRIAIARALIRNPKILLLDEPTSALDSVSETKVEETLERASKVSIRKVGTLRHNKTGTRNSIDFQGRTTIVVTHKLSAIAKADRILVLSGGEIVEEGNHEALVARKGHYYKLLEMQKKNEKNDGDTEDDISKLKQKYRNRVMEELPSKVALLLGSESNWRTSEIDALTDLKQHTIPNGSQVVSVEKTEDQTKGSEKPPPEVLPSFLKILKYNKPEWWAILLGTLSTIIVGSNVTGLAVLFGELYGVLSNSDADYINEVTAYYSGFLFGFGVIVGVATFLQSYMLNYAGVNLTSRFRKLGFAVILSQEASWFDEEGNQASVLCTKLSGDASDIQGATGSRIGVIVQSIATVLSSVVVGFIYSWKMTLMSLVSGPMIFFGMYYEGKIIEGQSILEKSSLEDATKISVEAISNIRTVASFGREQYFLDRYNEILSKSEGGMKVKSRWRGAIFALGLSATYLGYAIALWYGGYLVADKEVHYKDVIKVTEAILFGMWVLGQSLAFAPNFTQAKISASRLFKLINRTPKLVDGQIEKDENWKAEGNFKLSNVEFTYRTRPDIQVLRGLDLDISKGQSIALVGPSGCGKSTVIQLLQRLYDPSAGKIYIDNEDISSLKISTLRRQFGIVSQEPVLFDRTIAENIAYGDNSREVTEAEVISAAKSANIHDFIVSLPLGYETRAGADGGHLSGGQRQRVAIARALVRNPKVLLLDEATSALDAESESIVQATLDNVAFGRTSITVGHRLGAIKKADVIYRIDKGRISRRMHREKDK</sequence>
<dbReference type="Gene3D" id="3.40.50.300">
    <property type="entry name" value="P-loop containing nucleotide triphosphate hydrolases"/>
    <property type="match status" value="2"/>
</dbReference>
<evidence type="ECO:0000256" key="7">
    <source>
        <dbReference type="ARBA" id="ARBA00023136"/>
    </source>
</evidence>
<feature type="transmembrane region" description="Helical" evidence="9">
    <location>
        <begin position="42"/>
        <end position="71"/>
    </location>
</feature>
<evidence type="ECO:0000256" key="2">
    <source>
        <dbReference type="ARBA" id="ARBA00007577"/>
    </source>
</evidence>
<feature type="domain" description="ABC transporter" evidence="10">
    <location>
        <begin position="329"/>
        <end position="588"/>
    </location>
</feature>
<evidence type="ECO:0000313" key="12">
    <source>
        <dbReference type="EMBL" id="KAK6637594.1"/>
    </source>
</evidence>
<feature type="domain" description="ABC transporter" evidence="10">
    <location>
        <begin position="1015"/>
        <end position="1241"/>
    </location>
</feature>
<dbReference type="Pfam" id="PF00664">
    <property type="entry name" value="ABC_membrane"/>
    <property type="match status" value="2"/>
</dbReference>
<feature type="region of interest" description="Disordered" evidence="8">
    <location>
        <begin position="1"/>
        <end position="24"/>
    </location>
</feature>
<keyword evidence="7 9" id="KW-0472">Membrane</keyword>
<dbReference type="PANTHER" id="PTHR43394">
    <property type="entry name" value="ATP-DEPENDENT PERMEASE MDL1, MITOCHONDRIAL"/>
    <property type="match status" value="1"/>
</dbReference>
<comment type="subcellular location">
    <subcellularLocation>
        <location evidence="1">Membrane</location>
        <topology evidence="1">Multi-pass membrane protein</topology>
    </subcellularLocation>
</comment>
<feature type="domain" description="ABC transmembrane type-1" evidence="11">
    <location>
        <begin position="45"/>
        <end position="294"/>
    </location>
</feature>
<keyword evidence="5" id="KW-0067">ATP-binding</keyword>
<evidence type="ECO:0000313" key="13">
    <source>
        <dbReference type="Proteomes" id="UP001359485"/>
    </source>
</evidence>
<keyword evidence="13" id="KW-1185">Reference proteome</keyword>
<gene>
    <name evidence="12" type="ORF">RUM44_008016</name>
</gene>
<keyword evidence="6 9" id="KW-1133">Transmembrane helix</keyword>
<evidence type="ECO:0000256" key="1">
    <source>
        <dbReference type="ARBA" id="ARBA00004141"/>
    </source>
</evidence>
<feature type="transmembrane region" description="Helical" evidence="9">
    <location>
        <begin position="689"/>
        <end position="713"/>
    </location>
</feature>
<evidence type="ECO:0000256" key="4">
    <source>
        <dbReference type="ARBA" id="ARBA00022741"/>
    </source>
</evidence>
<keyword evidence="3 9" id="KW-0812">Transmembrane</keyword>
<dbReference type="SUPFAM" id="SSF52540">
    <property type="entry name" value="P-loop containing nucleoside triphosphate hydrolases"/>
    <property type="match status" value="2"/>
</dbReference>
<feature type="transmembrane region" description="Helical" evidence="9">
    <location>
        <begin position="267"/>
        <end position="283"/>
    </location>
</feature>
<proteinExistence type="inferred from homology"/>
<feature type="transmembrane region" description="Helical" evidence="9">
    <location>
        <begin position="960"/>
        <end position="978"/>
    </location>
</feature>
<dbReference type="Pfam" id="PF00005">
    <property type="entry name" value="ABC_tran"/>
    <property type="match status" value="2"/>
</dbReference>
<dbReference type="InterPro" id="IPR003593">
    <property type="entry name" value="AAA+_ATPase"/>
</dbReference>
<feature type="transmembrane region" description="Helical" evidence="9">
    <location>
        <begin position="733"/>
        <end position="760"/>
    </location>
</feature>
<feature type="transmembrane region" description="Helical" evidence="9">
    <location>
        <begin position="224"/>
        <end position="247"/>
    </location>
</feature>
<dbReference type="PANTHER" id="PTHR43394:SF27">
    <property type="entry name" value="ATP-DEPENDENT TRANSLOCASE ABCB1-LIKE"/>
    <property type="match status" value="1"/>
</dbReference>
<feature type="transmembrane region" description="Helical" evidence="9">
    <location>
        <begin position="121"/>
        <end position="141"/>
    </location>
</feature>
<name>A0ABR1BB28_POLSC</name>
<reference evidence="12 13" key="1">
    <citation type="submission" date="2023-09" db="EMBL/GenBank/DDBJ databases">
        <title>Genomes of two closely related lineages of the louse Polyplax serrata with different host specificities.</title>
        <authorList>
            <person name="Martinu J."/>
            <person name="Tarabai H."/>
            <person name="Stefka J."/>
            <person name="Hypsa V."/>
        </authorList>
    </citation>
    <scope>NUCLEOTIDE SEQUENCE [LARGE SCALE GENOMIC DNA]</scope>
    <source>
        <strain evidence="12">98ZLc_SE</strain>
    </source>
</reference>
<evidence type="ECO:0000259" key="11">
    <source>
        <dbReference type="PROSITE" id="PS50929"/>
    </source>
</evidence>
<evidence type="ECO:0000259" key="10">
    <source>
        <dbReference type="PROSITE" id="PS50893"/>
    </source>
</evidence>
<dbReference type="SMART" id="SM00382">
    <property type="entry name" value="AAA"/>
    <property type="match status" value="2"/>
</dbReference>
<dbReference type="Proteomes" id="UP001359485">
    <property type="component" value="Unassembled WGS sequence"/>
</dbReference>
<evidence type="ECO:0000256" key="9">
    <source>
        <dbReference type="SAM" id="Phobius"/>
    </source>
</evidence>
<dbReference type="EMBL" id="JAWJWF010000002">
    <property type="protein sequence ID" value="KAK6637594.1"/>
    <property type="molecule type" value="Genomic_DNA"/>
</dbReference>
<feature type="transmembrane region" description="Helical" evidence="9">
    <location>
        <begin position="813"/>
        <end position="833"/>
    </location>
</feature>
<feature type="transmembrane region" description="Helical" evidence="9">
    <location>
        <begin position="920"/>
        <end position="940"/>
    </location>
</feature>
<dbReference type="Gene3D" id="1.20.1560.10">
    <property type="entry name" value="ABC transporter type 1, transmembrane domain"/>
    <property type="match status" value="2"/>
</dbReference>
<keyword evidence="4" id="KW-0547">Nucleotide-binding</keyword>
<dbReference type="InterPro" id="IPR003439">
    <property type="entry name" value="ABC_transporter-like_ATP-bd"/>
</dbReference>
<dbReference type="PROSITE" id="PS00211">
    <property type="entry name" value="ABC_TRANSPORTER_1"/>
    <property type="match status" value="2"/>
</dbReference>
<feature type="domain" description="ABC transmembrane type-1" evidence="11">
    <location>
        <begin position="689"/>
        <end position="980"/>
    </location>
</feature>
<dbReference type="CDD" id="cd18577">
    <property type="entry name" value="ABC_6TM_Pgp_ABCB1_D1_like"/>
    <property type="match status" value="1"/>
</dbReference>
<dbReference type="CDD" id="cd18578">
    <property type="entry name" value="ABC_6TM_Pgp_ABCB1_D2_like"/>
    <property type="match status" value="1"/>
</dbReference>
<comment type="caution">
    <text evidence="12">The sequence shown here is derived from an EMBL/GenBank/DDBJ whole genome shotgun (WGS) entry which is preliminary data.</text>
</comment>
<dbReference type="CDD" id="cd03249">
    <property type="entry name" value="ABC_MTABC3_MDL1_MDL2"/>
    <property type="match status" value="1"/>
</dbReference>
<dbReference type="SUPFAM" id="SSF90123">
    <property type="entry name" value="ABC transporter transmembrane region"/>
    <property type="match status" value="2"/>
</dbReference>
<comment type="similarity">
    <text evidence="2">Belongs to the ABC transporter superfamily. ABCB family. Multidrug resistance exporter (TC 3.A.1.201) subfamily.</text>
</comment>
<evidence type="ECO:0000256" key="6">
    <source>
        <dbReference type="ARBA" id="ARBA00022989"/>
    </source>
</evidence>
<protein>
    <submittedName>
        <fullName evidence="12">Uncharacterized protein</fullName>
    </submittedName>
</protein>
<dbReference type="InterPro" id="IPR017871">
    <property type="entry name" value="ABC_transporter-like_CS"/>
</dbReference>
<dbReference type="PROSITE" id="PS50929">
    <property type="entry name" value="ABC_TM1F"/>
    <property type="match status" value="2"/>
</dbReference>
<evidence type="ECO:0000256" key="8">
    <source>
        <dbReference type="SAM" id="MobiDB-lite"/>
    </source>
</evidence>
<accession>A0ABR1BB28</accession>
<evidence type="ECO:0000256" key="3">
    <source>
        <dbReference type="ARBA" id="ARBA00022692"/>
    </source>
</evidence>
<dbReference type="InterPro" id="IPR011527">
    <property type="entry name" value="ABC1_TM_dom"/>
</dbReference>
<dbReference type="InterPro" id="IPR039421">
    <property type="entry name" value="Type_1_exporter"/>
</dbReference>
<organism evidence="12 13">
    <name type="scientific">Polyplax serrata</name>
    <name type="common">Common mouse louse</name>
    <dbReference type="NCBI Taxonomy" id="468196"/>
    <lineage>
        <taxon>Eukaryota</taxon>
        <taxon>Metazoa</taxon>
        <taxon>Ecdysozoa</taxon>
        <taxon>Arthropoda</taxon>
        <taxon>Hexapoda</taxon>
        <taxon>Insecta</taxon>
        <taxon>Pterygota</taxon>
        <taxon>Neoptera</taxon>
        <taxon>Paraneoptera</taxon>
        <taxon>Psocodea</taxon>
        <taxon>Troctomorpha</taxon>
        <taxon>Phthiraptera</taxon>
        <taxon>Anoplura</taxon>
        <taxon>Polyplacidae</taxon>
        <taxon>Polyplax</taxon>
    </lineage>
</organism>